<dbReference type="Proteomes" id="UP001595818">
    <property type="component" value="Unassembled WGS sequence"/>
</dbReference>
<comment type="subcellular location">
    <subcellularLocation>
        <location evidence="3">Cytoplasm</location>
    </subcellularLocation>
</comment>
<dbReference type="RefSeq" id="WP_377062197.1">
    <property type="nucleotide sequence ID" value="NZ_JBHSJJ010000002.1"/>
</dbReference>
<evidence type="ECO:0000313" key="4">
    <source>
        <dbReference type="EMBL" id="MFC4871069.1"/>
    </source>
</evidence>
<dbReference type="EMBL" id="JBHSJJ010000002">
    <property type="protein sequence ID" value="MFC4871069.1"/>
    <property type="molecule type" value="Genomic_DNA"/>
</dbReference>
<keyword evidence="2 3" id="KW-0501">Molybdenum cofactor biosynthesis</keyword>
<dbReference type="InterPro" id="IPR016193">
    <property type="entry name" value="Cytidine_deaminase-like"/>
</dbReference>
<gene>
    <name evidence="3 4" type="primary">fdhD</name>
    <name evidence="4" type="ORF">ACFPFU_05180</name>
</gene>
<protein>
    <recommendedName>
        <fullName evidence="3">Sulfur carrier protein FdhD</fullName>
    </recommendedName>
</protein>
<comment type="caution">
    <text evidence="4">The sequence shown here is derived from an EMBL/GenBank/DDBJ whole genome shotgun (WGS) entry which is preliminary data.</text>
</comment>
<accession>A0ABV9SXI6</accession>
<dbReference type="NCBIfam" id="TIGR00129">
    <property type="entry name" value="fdhD_narQ"/>
    <property type="match status" value="1"/>
</dbReference>
<reference evidence="5" key="1">
    <citation type="journal article" date="2019" name="Int. J. Syst. Evol. Microbiol.">
        <title>The Global Catalogue of Microorganisms (GCM) 10K type strain sequencing project: providing services to taxonomists for standard genome sequencing and annotation.</title>
        <authorList>
            <consortium name="The Broad Institute Genomics Platform"/>
            <consortium name="The Broad Institute Genome Sequencing Center for Infectious Disease"/>
            <person name="Wu L."/>
            <person name="Ma J."/>
        </authorList>
    </citation>
    <scope>NUCLEOTIDE SEQUENCE [LARGE SCALE GENOMIC DNA]</scope>
    <source>
        <strain evidence="5">CGMCC 4.7466</strain>
    </source>
</reference>
<feature type="binding site" evidence="3">
    <location>
        <begin position="265"/>
        <end position="270"/>
    </location>
    <ligand>
        <name>Mo-bis(molybdopterin guanine dinucleotide)</name>
        <dbReference type="ChEBI" id="CHEBI:60539"/>
    </ligand>
</feature>
<comment type="similarity">
    <text evidence="3">Belongs to the FdhD family.</text>
</comment>
<name>A0ABV9SXI6_9BACT</name>
<sequence>MKKSGLVTYGKVYKIRGERANASQDLIAVEEPLQIRLEYVYKEAWHEKNLMVTMRSPGHDFDLAMGFLFAEGIIQGEKDILWMRYCEKVKKEEQGNVLVVRLADGLDFDSQVLDRNFYTHSSCGVCGKTAIDAVQAKLEKIRPGDNKKMSYQTLFTLQDAALVNQTGFKYTGGLHAASLFDSDGNLILLREDVGRHNALDKLVGAALREGMSLQKDRIVVLSGRVSFEMVQKAVRAGIPMLAAAGAPTNLSVDLAEDKGLTLIGFLKKDRFNIYTHAGRIMDSG</sequence>
<evidence type="ECO:0000256" key="3">
    <source>
        <dbReference type="HAMAP-Rule" id="MF_00187"/>
    </source>
</evidence>
<dbReference type="NCBIfam" id="NF001943">
    <property type="entry name" value="PRK00724.1-2"/>
    <property type="match status" value="1"/>
</dbReference>
<dbReference type="PIRSF" id="PIRSF015626">
    <property type="entry name" value="FdhD"/>
    <property type="match status" value="1"/>
</dbReference>
<dbReference type="Gene3D" id="3.40.140.10">
    <property type="entry name" value="Cytidine Deaminase, domain 2"/>
    <property type="match status" value="1"/>
</dbReference>
<dbReference type="Pfam" id="PF02634">
    <property type="entry name" value="FdhD-NarQ"/>
    <property type="match status" value="1"/>
</dbReference>
<dbReference type="PANTHER" id="PTHR30592">
    <property type="entry name" value="FORMATE DEHYDROGENASE"/>
    <property type="match status" value="1"/>
</dbReference>
<feature type="active site" description="Cysteine persulfide intermediate" evidence="3">
    <location>
        <position position="123"/>
    </location>
</feature>
<evidence type="ECO:0000313" key="5">
    <source>
        <dbReference type="Proteomes" id="UP001595818"/>
    </source>
</evidence>
<keyword evidence="1 3" id="KW-0963">Cytoplasm</keyword>
<dbReference type="InterPro" id="IPR003786">
    <property type="entry name" value="FdhD"/>
</dbReference>
<dbReference type="Gene3D" id="3.10.20.10">
    <property type="match status" value="1"/>
</dbReference>
<evidence type="ECO:0000256" key="2">
    <source>
        <dbReference type="ARBA" id="ARBA00023150"/>
    </source>
</evidence>
<comment type="function">
    <text evidence="3">Required for formate dehydrogenase (FDH) activity. Acts as a sulfur carrier protein that transfers sulfur from IscS to the molybdenum cofactor prior to its insertion into FDH.</text>
</comment>
<dbReference type="HAMAP" id="MF_00187">
    <property type="entry name" value="FdhD"/>
    <property type="match status" value="1"/>
</dbReference>
<proteinExistence type="inferred from homology"/>
<dbReference type="SUPFAM" id="SSF53927">
    <property type="entry name" value="Cytidine deaminase-like"/>
    <property type="match status" value="1"/>
</dbReference>
<keyword evidence="5" id="KW-1185">Reference proteome</keyword>
<evidence type="ECO:0000256" key="1">
    <source>
        <dbReference type="ARBA" id="ARBA00022490"/>
    </source>
</evidence>
<dbReference type="PANTHER" id="PTHR30592:SF1">
    <property type="entry name" value="SULFUR CARRIER PROTEIN FDHD"/>
    <property type="match status" value="1"/>
</dbReference>
<organism evidence="4 5">
    <name type="scientific">Negadavirga shengliensis</name>
    <dbReference type="NCBI Taxonomy" id="1389218"/>
    <lineage>
        <taxon>Bacteria</taxon>
        <taxon>Pseudomonadati</taxon>
        <taxon>Bacteroidota</taxon>
        <taxon>Cytophagia</taxon>
        <taxon>Cytophagales</taxon>
        <taxon>Cyclobacteriaceae</taxon>
        <taxon>Negadavirga</taxon>
    </lineage>
</organism>